<dbReference type="InterPro" id="IPR001347">
    <property type="entry name" value="SIS_dom"/>
</dbReference>
<evidence type="ECO:0000313" key="6">
    <source>
        <dbReference type="EMBL" id="GBD68996.1"/>
    </source>
</evidence>
<dbReference type="SUPFAM" id="SSF53697">
    <property type="entry name" value="SIS domain"/>
    <property type="match status" value="1"/>
</dbReference>
<keyword evidence="7" id="KW-1185">Reference proteome</keyword>
<keyword evidence="2" id="KW-0238">DNA-binding</keyword>
<dbReference type="GO" id="GO:0097367">
    <property type="term" value="F:carbohydrate derivative binding"/>
    <property type="evidence" value="ECO:0007669"/>
    <property type="project" value="InterPro"/>
</dbReference>
<dbReference type="InterPro" id="IPR000281">
    <property type="entry name" value="HTH_RpiR"/>
</dbReference>
<dbReference type="GO" id="GO:0003700">
    <property type="term" value="F:DNA-binding transcription factor activity"/>
    <property type="evidence" value="ECO:0007669"/>
    <property type="project" value="InterPro"/>
</dbReference>
<feature type="domain" description="HTH rpiR-type" evidence="4">
    <location>
        <begin position="1"/>
        <end position="76"/>
    </location>
</feature>
<dbReference type="InterPro" id="IPR035472">
    <property type="entry name" value="RpiR-like_SIS"/>
</dbReference>
<evidence type="ECO:0000256" key="3">
    <source>
        <dbReference type="ARBA" id="ARBA00023163"/>
    </source>
</evidence>
<dbReference type="GO" id="GO:0003677">
    <property type="term" value="F:DNA binding"/>
    <property type="evidence" value="ECO:0007669"/>
    <property type="project" value="UniProtKB-KW"/>
</dbReference>
<reference evidence="6 7" key="1">
    <citation type="submission" date="2016-05" db="EMBL/GenBank/DDBJ databases">
        <title>Whole genome sequencing of Tetragenococcus halophilus subsp. halophilus NISL 7118.</title>
        <authorList>
            <person name="Shiwa Y."/>
            <person name="Nishimura I."/>
            <person name="Yoshikawa H."/>
            <person name="Koyama Y."/>
            <person name="Oguma T."/>
        </authorList>
    </citation>
    <scope>NUCLEOTIDE SEQUENCE [LARGE SCALE GENOMIC DNA]</scope>
    <source>
        <strain evidence="6 7">NISL 7118</strain>
    </source>
</reference>
<dbReference type="InterPro" id="IPR009057">
    <property type="entry name" value="Homeodomain-like_sf"/>
</dbReference>
<keyword evidence="3" id="KW-0804">Transcription</keyword>
<dbReference type="InterPro" id="IPR047640">
    <property type="entry name" value="RpiR-like"/>
</dbReference>
<evidence type="ECO:0000259" key="5">
    <source>
        <dbReference type="PROSITE" id="PS51464"/>
    </source>
</evidence>
<dbReference type="PANTHER" id="PTHR30514">
    <property type="entry name" value="GLUCOKINASE"/>
    <property type="match status" value="1"/>
</dbReference>
<evidence type="ECO:0000256" key="2">
    <source>
        <dbReference type="ARBA" id="ARBA00023125"/>
    </source>
</evidence>
<dbReference type="Gene3D" id="1.10.10.10">
    <property type="entry name" value="Winged helix-like DNA-binding domain superfamily/Winged helix DNA-binding domain"/>
    <property type="match status" value="1"/>
</dbReference>
<dbReference type="GeneID" id="64053524"/>
<proteinExistence type="predicted"/>
<name>A0A2H6CVI0_TETHA</name>
<sequence>MRLEERINQVSSFSNIEYVLLEYIISAKSKIIYMQAAELASNTYTSPASITRLSKKLGFSGFNEFKFFLKQEVNERRTNKNKSWQLLQSDIEKTIHLTEETNLLPINRLIAEAKNIFVFGTDWGEHNTAELFARNFMALDIYMTVIPSITELRWVSEKVQKNDVILIISYSGEGKDVTEISQLLKLKKVKIISVTPLTRNHLSNLSSHNLYYQATQLEGVSDDPNAEYNLFTTLHVVLDALFRNYFDNFYQ</sequence>
<organism evidence="6 7">
    <name type="scientific">Tetragenococcus halophilus subsp. halophilus</name>
    <dbReference type="NCBI Taxonomy" id="1513897"/>
    <lineage>
        <taxon>Bacteria</taxon>
        <taxon>Bacillati</taxon>
        <taxon>Bacillota</taxon>
        <taxon>Bacilli</taxon>
        <taxon>Lactobacillales</taxon>
        <taxon>Enterococcaceae</taxon>
        <taxon>Tetragenococcus</taxon>
    </lineage>
</organism>
<comment type="caution">
    <text evidence="6">The sequence shown here is derived from an EMBL/GenBank/DDBJ whole genome shotgun (WGS) entry which is preliminary data.</text>
</comment>
<dbReference type="SUPFAM" id="SSF46689">
    <property type="entry name" value="Homeodomain-like"/>
    <property type="match status" value="1"/>
</dbReference>
<evidence type="ECO:0000256" key="1">
    <source>
        <dbReference type="ARBA" id="ARBA00023015"/>
    </source>
</evidence>
<dbReference type="Gene3D" id="3.40.50.10490">
    <property type="entry name" value="Glucose-6-phosphate isomerase like protein, domain 1"/>
    <property type="match status" value="1"/>
</dbReference>
<dbReference type="Pfam" id="PF01418">
    <property type="entry name" value="HTH_6"/>
    <property type="match status" value="1"/>
</dbReference>
<dbReference type="PROSITE" id="PS51464">
    <property type="entry name" value="SIS"/>
    <property type="match status" value="1"/>
</dbReference>
<dbReference type="PANTHER" id="PTHR30514:SF1">
    <property type="entry name" value="HTH-TYPE TRANSCRIPTIONAL REGULATOR HEXR-RELATED"/>
    <property type="match status" value="1"/>
</dbReference>
<accession>A0A2H6CVI0</accession>
<dbReference type="InterPro" id="IPR046348">
    <property type="entry name" value="SIS_dom_sf"/>
</dbReference>
<protein>
    <submittedName>
        <fullName evidence="6">Putative RpiR family transcriptional regulator</fullName>
    </submittedName>
</protein>
<dbReference type="Pfam" id="PF01380">
    <property type="entry name" value="SIS"/>
    <property type="match status" value="1"/>
</dbReference>
<evidence type="ECO:0000313" key="7">
    <source>
        <dbReference type="Proteomes" id="UP000236214"/>
    </source>
</evidence>
<dbReference type="GO" id="GO:1901135">
    <property type="term" value="P:carbohydrate derivative metabolic process"/>
    <property type="evidence" value="ECO:0007669"/>
    <property type="project" value="InterPro"/>
</dbReference>
<gene>
    <name evidence="6" type="ORF">TEHN7118_1802</name>
</gene>
<keyword evidence="1" id="KW-0805">Transcription regulation</keyword>
<dbReference type="CDD" id="cd05013">
    <property type="entry name" value="SIS_RpiR"/>
    <property type="match status" value="1"/>
</dbReference>
<dbReference type="PROSITE" id="PS51071">
    <property type="entry name" value="HTH_RPIR"/>
    <property type="match status" value="1"/>
</dbReference>
<dbReference type="Proteomes" id="UP000236214">
    <property type="component" value="Unassembled WGS sequence"/>
</dbReference>
<dbReference type="EMBL" id="BDEC01000088">
    <property type="protein sequence ID" value="GBD68996.1"/>
    <property type="molecule type" value="Genomic_DNA"/>
</dbReference>
<dbReference type="AlphaFoldDB" id="A0A2H6CVI0"/>
<dbReference type="RefSeq" id="WP_061841255.1">
    <property type="nucleotide sequence ID" value="NZ_BDEC01000088.1"/>
</dbReference>
<feature type="domain" description="SIS" evidence="5">
    <location>
        <begin position="106"/>
        <end position="251"/>
    </location>
</feature>
<dbReference type="InterPro" id="IPR036388">
    <property type="entry name" value="WH-like_DNA-bd_sf"/>
</dbReference>
<evidence type="ECO:0000259" key="4">
    <source>
        <dbReference type="PROSITE" id="PS51071"/>
    </source>
</evidence>